<feature type="compositionally biased region" description="Polar residues" evidence="6">
    <location>
        <begin position="168"/>
        <end position="181"/>
    </location>
</feature>
<dbReference type="EMBL" id="JAACJK010000058">
    <property type="protein sequence ID" value="KAF5336604.1"/>
    <property type="molecule type" value="Genomic_DNA"/>
</dbReference>
<keyword evidence="8" id="KW-1185">Reference proteome</keyword>
<reference evidence="7 8" key="1">
    <citation type="journal article" date="2020" name="ISME J.">
        <title>Uncovering the hidden diversity of litter-decomposition mechanisms in mushroom-forming fungi.</title>
        <authorList>
            <person name="Floudas D."/>
            <person name="Bentzer J."/>
            <person name="Ahren D."/>
            <person name="Johansson T."/>
            <person name="Persson P."/>
            <person name="Tunlid A."/>
        </authorList>
    </citation>
    <scope>NUCLEOTIDE SEQUENCE [LARGE SCALE GENOMIC DNA]</scope>
    <source>
        <strain evidence="7 8">CBS 175.51</strain>
    </source>
</reference>
<protein>
    <submittedName>
        <fullName evidence="7">Uncharacterized protein</fullName>
    </submittedName>
</protein>
<dbReference type="PANTHER" id="PTHR15263">
    <property type="entry name" value="I-KAPPA-B-LIKE PROTEIN IKBL"/>
    <property type="match status" value="1"/>
</dbReference>
<keyword evidence="2" id="KW-0597">Phosphoprotein</keyword>
<feature type="region of interest" description="Disordered" evidence="6">
    <location>
        <begin position="210"/>
        <end position="387"/>
    </location>
</feature>
<evidence type="ECO:0000313" key="7">
    <source>
        <dbReference type="EMBL" id="KAF5336604.1"/>
    </source>
</evidence>
<organism evidence="7 8">
    <name type="scientific">Ephemerocybe angulata</name>
    <dbReference type="NCBI Taxonomy" id="980116"/>
    <lineage>
        <taxon>Eukaryota</taxon>
        <taxon>Fungi</taxon>
        <taxon>Dikarya</taxon>
        <taxon>Basidiomycota</taxon>
        <taxon>Agaricomycotina</taxon>
        <taxon>Agaricomycetes</taxon>
        <taxon>Agaricomycetidae</taxon>
        <taxon>Agaricales</taxon>
        <taxon>Agaricineae</taxon>
        <taxon>Psathyrellaceae</taxon>
        <taxon>Ephemerocybe</taxon>
    </lineage>
</organism>
<evidence type="ECO:0000256" key="4">
    <source>
        <dbReference type="ARBA" id="ARBA00023043"/>
    </source>
</evidence>
<evidence type="ECO:0000256" key="5">
    <source>
        <dbReference type="ARBA" id="ARBA00023242"/>
    </source>
</evidence>
<keyword evidence="4" id="KW-0040">ANK repeat</keyword>
<feature type="compositionally biased region" description="Basic and acidic residues" evidence="6">
    <location>
        <begin position="263"/>
        <end position="273"/>
    </location>
</feature>
<evidence type="ECO:0000256" key="6">
    <source>
        <dbReference type="SAM" id="MobiDB-lite"/>
    </source>
</evidence>
<evidence type="ECO:0000256" key="2">
    <source>
        <dbReference type="ARBA" id="ARBA00022553"/>
    </source>
</evidence>
<dbReference type="InterPro" id="IPR038753">
    <property type="entry name" value="NFKBIL1"/>
</dbReference>
<keyword evidence="3" id="KW-0677">Repeat</keyword>
<evidence type="ECO:0000256" key="3">
    <source>
        <dbReference type="ARBA" id="ARBA00022737"/>
    </source>
</evidence>
<gene>
    <name evidence="7" type="ORF">D9611_006566</name>
</gene>
<sequence length="603" mass="67503">MGTITRITRRNAMFSHKKTSYSRLNAILDPIIGPTSPVKRWLGRSPKKDDEPKPKPALPRHLQPTVNIFGHILKPGHALETTLARRKRLAEAKEALYRQGSFGPGIPGRFDYKQPTPLAIDATSAPRPLVRHDSSFGPRFPGHLSMKTGVTAASQLEATESPVAEPVTQETSTGPSGSNERVTAPYKNGKGRDQRVPRVFRAYARWRPRPKASARIPVPKPEPTANPESLAAIKEEEPEDVMLPIDEESDDEWYDDSSVSDVSEEKPKPKPEDDPMNPFLNPPPLIRTACLRPIPKRDVPAKPPRPTPYDRTGVLFQTVRPTYSEDDDTTVGGSGGHKRNAASFHWSSNAGDINKERELSPLTTDIPSVDELPCARPEPTPEPKDRQRILEWAEEAAMASTDPDEVIGLHEAQMEAEQERLRVMGTQEAAARAEEEGGRSEHGEAIRAELRRREAYRLYLGATSSMDSNNLKALPVFPGQPRFDRTVKQRFAENTKKWRHLRSEMTTEGVGFYDIPWPVLEDVTSLCVLSYGNLMAFLAHLDRPRCRGKSLRTRIVSDLLLWHPDKFNQKFMEKVKLEDREAVSEGVDIVARFLIGLSDCEAA</sequence>
<dbReference type="PANTHER" id="PTHR15263:SF1">
    <property type="entry name" value="NF-KAPPA-B INHIBITOR-LIKE PROTEIN 1"/>
    <property type="match status" value="1"/>
</dbReference>
<evidence type="ECO:0000313" key="8">
    <source>
        <dbReference type="Proteomes" id="UP000541558"/>
    </source>
</evidence>
<dbReference type="GO" id="GO:0005634">
    <property type="term" value="C:nucleus"/>
    <property type="evidence" value="ECO:0007669"/>
    <property type="project" value="UniProtKB-SubCell"/>
</dbReference>
<keyword evidence="5" id="KW-0539">Nucleus</keyword>
<feature type="region of interest" description="Disordered" evidence="6">
    <location>
        <begin position="38"/>
        <end position="59"/>
    </location>
</feature>
<dbReference type="GO" id="GO:0043124">
    <property type="term" value="P:negative regulation of canonical NF-kappaB signal transduction"/>
    <property type="evidence" value="ECO:0007669"/>
    <property type="project" value="InterPro"/>
</dbReference>
<comment type="caution">
    <text evidence="7">The sequence shown here is derived from an EMBL/GenBank/DDBJ whole genome shotgun (WGS) entry which is preliminary data.</text>
</comment>
<feature type="compositionally biased region" description="Acidic residues" evidence="6">
    <location>
        <begin position="236"/>
        <end position="255"/>
    </location>
</feature>
<comment type="subcellular location">
    <subcellularLocation>
        <location evidence="1">Nucleus</location>
    </subcellularLocation>
</comment>
<accession>A0A8H5C7J8</accession>
<dbReference type="AlphaFoldDB" id="A0A8H5C7J8"/>
<proteinExistence type="predicted"/>
<dbReference type="Proteomes" id="UP000541558">
    <property type="component" value="Unassembled WGS sequence"/>
</dbReference>
<name>A0A8H5C7J8_9AGAR</name>
<evidence type="ECO:0000256" key="1">
    <source>
        <dbReference type="ARBA" id="ARBA00004123"/>
    </source>
</evidence>
<feature type="region of interest" description="Disordered" evidence="6">
    <location>
        <begin position="158"/>
        <end position="195"/>
    </location>
</feature>
<dbReference type="OrthoDB" id="412109at2759"/>